<keyword evidence="6" id="KW-0812">Transmembrane</keyword>
<evidence type="ECO:0000313" key="8">
    <source>
        <dbReference type="Proteomes" id="UP000186922"/>
    </source>
</evidence>
<sequence>MAFSLERLATFRFRTWRHQLRAHWKSTLLLITLFFFLSALMDSGILVWYYDSWEGDKHVDNYVQPEWIASWIRHQQKLNIAFPIIVTIILFASNAYLFTYLKAQLKISRSLRKEHGRTAEKASGTPEVSSPSSVKPIRKKPCRMLLACVLLYFLTQGPNVILNTLDHFSNAPYCYHIIEAQNIWEPLSTTLALANYSGNFYVYVLMSSTYRTALKDSFRRRTSPLFRPAHTGRRKGERETTDPGNGHLERRHSQRKMHLSLHTDFDRMSLLSHISVLFSASRRTSAESSKQRPRKRSHSSNGFLVDKREAIPLTPLGDIVSEDYAQSQSKGPPKSLSSKRL</sequence>
<keyword evidence="4" id="KW-0807">Transducer</keyword>
<evidence type="ECO:0000256" key="5">
    <source>
        <dbReference type="SAM" id="MobiDB-lite"/>
    </source>
</evidence>
<dbReference type="OrthoDB" id="10033446at2759"/>
<keyword evidence="6" id="KW-1133">Transmembrane helix</keyword>
<feature type="region of interest" description="Disordered" evidence="5">
    <location>
        <begin position="322"/>
        <end position="341"/>
    </location>
</feature>
<dbReference type="SUPFAM" id="SSF81321">
    <property type="entry name" value="Family A G protein-coupled receptor-like"/>
    <property type="match status" value="1"/>
</dbReference>
<dbReference type="Proteomes" id="UP000186922">
    <property type="component" value="Unassembled WGS sequence"/>
</dbReference>
<evidence type="ECO:0000256" key="4">
    <source>
        <dbReference type="ARBA" id="ARBA00023224"/>
    </source>
</evidence>
<feature type="region of interest" description="Disordered" evidence="5">
    <location>
        <begin position="116"/>
        <end position="135"/>
    </location>
</feature>
<dbReference type="Gene3D" id="1.20.1070.10">
    <property type="entry name" value="Rhodopsin 7-helix transmembrane proteins"/>
    <property type="match status" value="1"/>
</dbReference>
<dbReference type="PANTHER" id="PTHR24243:SF233">
    <property type="entry name" value="THYROTROPIN-RELEASING HORMONE RECEPTOR"/>
    <property type="match status" value="1"/>
</dbReference>
<gene>
    <name evidence="7" type="primary">RvY_07991-1</name>
    <name evidence="7" type="synonym">RvY_07991.1</name>
    <name evidence="7" type="ORF">RvY_07991</name>
</gene>
<dbReference type="EMBL" id="BDGG01000003">
    <property type="protein sequence ID" value="GAU96561.1"/>
    <property type="molecule type" value="Genomic_DNA"/>
</dbReference>
<evidence type="ECO:0000256" key="1">
    <source>
        <dbReference type="ARBA" id="ARBA00004141"/>
    </source>
</evidence>
<feature type="transmembrane region" description="Helical" evidence="6">
    <location>
        <begin position="144"/>
        <end position="162"/>
    </location>
</feature>
<dbReference type="PANTHER" id="PTHR24243">
    <property type="entry name" value="G-PROTEIN COUPLED RECEPTOR"/>
    <property type="match status" value="1"/>
</dbReference>
<feature type="transmembrane region" description="Helical" evidence="6">
    <location>
        <begin position="27"/>
        <end position="50"/>
    </location>
</feature>
<evidence type="ECO:0008006" key="9">
    <source>
        <dbReference type="Google" id="ProtNLM"/>
    </source>
</evidence>
<keyword evidence="2" id="KW-0297">G-protein coupled receptor</keyword>
<keyword evidence="6" id="KW-0472">Membrane</keyword>
<evidence type="ECO:0000313" key="7">
    <source>
        <dbReference type="EMBL" id="GAU96561.1"/>
    </source>
</evidence>
<feature type="transmembrane region" description="Helical" evidence="6">
    <location>
        <begin position="80"/>
        <end position="101"/>
    </location>
</feature>
<dbReference type="AlphaFoldDB" id="A0A1D1V4B9"/>
<comment type="subcellular location">
    <subcellularLocation>
        <location evidence="1">Membrane</location>
        <topology evidence="1">Multi-pass membrane protein</topology>
    </subcellularLocation>
</comment>
<organism evidence="7 8">
    <name type="scientific">Ramazzottius varieornatus</name>
    <name type="common">Water bear</name>
    <name type="synonym">Tardigrade</name>
    <dbReference type="NCBI Taxonomy" id="947166"/>
    <lineage>
        <taxon>Eukaryota</taxon>
        <taxon>Metazoa</taxon>
        <taxon>Ecdysozoa</taxon>
        <taxon>Tardigrada</taxon>
        <taxon>Eutardigrada</taxon>
        <taxon>Parachela</taxon>
        <taxon>Hypsibioidea</taxon>
        <taxon>Ramazzottiidae</taxon>
        <taxon>Ramazzottius</taxon>
    </lineage>
</organism>
<feature type="compositionally biased region" description="Polar residues" evidence="5">
    <location>
        <begin position="324"/>
        <end position="341"/>
    </location>
</feature>
<keyword evidence="3" id="KW-0675">Receptor</keyword>
<keyword evidence="8" id="KW-1185">Reference proteome</keyword>
<evidence type="ECO:0000256" key="2">
    <source>
        <dbReference type="ARBA" id="ARBA00023040"/>
    </source>
</evidence>
<evidence type="ECO:0000256" key="3">
    <source>
        <dbReference type="ARBA" id="ARBA00023170"/>
    </source>
</evidence>
<name>A0A1D1V4B9_RAMVA</name>
<feature type="region of interest" description="Disordered" evidence="5">
    <location>
        <begin position="224"/>
        <end position="255"/>
    </location>
</feature>
<protein>
    <recommendedName>
        <fullName evidence="9">G-protein coupled receptors family 1 profile domain-containing protein</fullName>
    </recommendedName>
</protein>
<reference evidence="7 8" key="1">
    <citation type="journal article" date="2016" name="Nat. Commun.">
        <title>Extremotolerant tardigrade genome and improved radiotolerance of human cultured cells by tardigrade-unique protein.</title>
        <authorList>
            <person name="Hashimoto T."/>
            <person name="Horikawa D.D."/>
            <person name="Saito Y."/>
            <person name="Kuwahara H."/>
            <person name="Kozuka-Hata H."/>
            <person name="Shin-I T."/>
            <person name="Minakuchi Y."/>
            <person name="Ohishi K."/>
            <person name="Motoyama A."/>
            <person name="Aizu T."/>
            <person name="Enomoto A."/>
            <person name="Kondo K."/>
            <person name="Tanaka S."/>
            <person name="Hara Y."/>
            <person name="Koshikawa S."/>
            <person name="Sagara H."/>
            <person name="Miura T."/>
            <person name="Yokobori S."/>
            <person name="Miyagawa K."/>
            <person name="Suzuki Y."/>
            <person name="Kubo T."/>
            <person name="Oyama M."/>
            <person name="Kohara Y."/>
            <person name="Fujiyama A."/>
            <person name="Arakawa K."/>
            <person name="Katayama T."/>
            <person name="Toyoda A."/>
            <person name="Kunieda T."/>
        </authorList>
    </citation>
    <scope>NUCLEOTIDE SEQUENCE [LARGE SCALE GENOMIC DNA]</scope>
    <source>
        <strain evidence="7 8">YOKOZUNA-1</strain>
    </source>
</reference>
<proteinExistence type="predicted"/>
<accession>A0A1D1V4B9</accession>
<dbReference type="GO" id="GO:0004930">
    <property type="term" value="F:G protein-coupled receptor activity"/>
    <property type="evidence" value="ECO:0007669"/>
    <property type="project" value="UniProtKB-KW"/>
</dbReference>
<evidence type="ECO:0000256" key="6">
    <source>
        <dbReference type="SAM" id="Phobius"/>
    </source>
</evidence>
<dbReference type="GO" id="GO:0005886">
    <property type="term" value="C:plasma membrane"/>
    <property type="evidence" value="ECO:0007669"/>
    <property type="project" value="TreeGrafter"/>
</dbReference>
<feature type="region of interest" description="Disordered" evidence="5">
    <location>
        <begin position="282"/>
        <end position="309"/>
    </location>
</feature>
<comment type="caution">
    <text evidence="7">The sequence shown here is derived from an EMBL/GenBank/DDBJ whole genome shotgun (WGS) entry which is preliminary data.</text>
</comment>